<proteinExistence type="predicted"/>
<feature type="coiled-coil region" evidence="1">
    <location>
        <begin position="135"/>
        <end position="174"/>
    </location>
</feature>
<dbReference type="Proteomes" id="UP000887572">
    <property type="component" value="Unplaced"/>
</dbReference>
<evidence type="ECO:0000256" key="1">
    <source>
        <dbReference type="SAM" id="Coils"/>
    </source>
</evidence>
<dbReference type="AlphaFoldDB" id="A0A914IGF1"/>
<organism evidence="3 4">
    <name type="scientific">Globodera rostochiensis</name>
    <name type="common">Golden nematode worm</name>
    <name type="synonym">Heterodera rostochiensis</name>
    <dbReference type="NCBI Taxonomy" id="31243"/>
    <lineage>
        <taxon>Eukaryota</taxon>
        <taxon>Metazoa</taxon>
        <taxon>Ecdysozoa</taxon>
        <taxon>Nematoda</taxon>
        <taxon>Chromadorea</taxon>
        <taxon>Rhabditida</taxon>
        <taxon>Tylenchina</taxon>
        <taxon>Tylenchomorpha</taxon>
        <taxon>Tylenchoidea</taxon>
        <taxon>Heteroderidae</taxon>
        <taxon>Heteroderinae</taxon>
        <taxon>Globodera</taxon>
    </lineage>
</organism>
<evidence type="ECO:0000313" key="4">
    <source>
        <dbReference type="WBParaSite" id="Gr19_v10_g9648.t1"/>
    </source>
</evidence>
<dbReference type="CDD" id="cd12885">
    <property type="entry name" value="SPRY_RanBP_like"/>
    <property type="match status" value="1"/>
</dbReference>
<protein>
    <submittedName>
        <fullName evidence="4">SPRY domain-containing protein</fullName>
    </submittedName>
</protein>
<name>A0A914IGF1_GLORO</name>
<keyword evidence="3" id="KW-1185">Reference proteome</keyword>
<dbReference type="InterPro" id="IPR003877">
    <property type="entry name" value="SPRY_dom"/>
</dbReference>
<evidence type="ECO:0000313" key="3">
    <source>
        <dbReference type="Proteomes" id="UP000887572"/>
    </source>
</evidence>
<dbReference type="Pfam" id="PF00622">
    <property type="entry name" value="SPRY"/>
    <property type="match status" value="1"/>
</dbReference>
<feature type="domain" description="SPRY" evidence="2">
    <location>
        <begin position="581"/>
        <end position="645"/>
    </location>
</feature>
<evidence type="ECO:0000259" key="2">
    <source>
        <dbReference type="Pfam" id="PF00622"/>
    </source>
</evidence>
<sequence>MLISTESTNAGGITSDQHSSEELRLLRAIIAQLECQQTINSSTSSSAGDQGGRDEDNKELVVNRLEQMEEWKRVAKLELENKAFRAELEHEKLLIAHNALHTKMEEYQNKQQQTIDALAGKITAEVAKCVERERVEQMEVHLTETNRKLEELGNNAIEKEMSQLKGELIAKLEKYQNKQQLNIHAKLEEYQNKQQLNIHAKLEEYQNKQQLNIHAKLEEYHNKQQLNIHAKLEEYHNKQQLNIHAKLEEYQNKQQLNIHAKLEEYQNKQQLNIQAKLDEYQNKQQQTIDELKEKLTVSINQFSSKHQEHEKLLNAHKNLMEEMKEQRKMADLEQKKHQKEANNKISWLNEDQQKLCVSIDQFSLMQSDQKALLERFNALEHKQTANFEQQKADRKALSATIDQHCITRGEQLNNLLEQFVEGQNKNIMNQLKGELSAKMEEYQNKQQLNIHAKMKEYQNKQQQNIGDLQKTVAMLNETINGKVLTPQNRWHSAACHDELALIEPKRLIIQYNGMDKWGWRSVVFAERAIAKNSFIIFYSENLWQRTRSSHWACHKTNAIGRSGWTLRRHLRIRKRWQFLGSCGKPTFEESDVIGCGVNLATRQIIYTKNGQRLETANLFVLSADELFPCISLFHSGDKIEANFGSNFEYKF</sequence>
<reference evidence="4" key="1">
    <citation type="submission" date="2022-11" db="UniProtKB">
        <authorList>
            <consortium name="WormBaseParasite"/>
        </authorList>
    </citation>
    <scope>IDENTIFICATION</scope>
</reference>
<dbReference type="SUPFAM" id="SSF49899">
    <property type="entry name" value="Concanavalin A-like lectins/glucanases"/>
    <property type="match status" value="1"/>
</dbReference>
<dbReference type="InterPro" id="IPR044736">
    <property type="entry name" value="Gid1/RanBPM/SPLA_SPRY"/>
</dbReference>
<keyword evidence="1" id="KW-0175">Coiled coil</keyword>
<feature type="coiled-coil region" evidence="1">
    <location>
        <begin position="306"/>
        <end position="342"/>
    </location>
</feature>
<accession>A0A914IGF1</accession>
<dbReference type="InterPro" id="IPR013320">
    <property type="entry name" value="ConA-like_dom_sf"/>
</dbReference>
<dbReference type="Gene3D" id="2.60.120.920">
    <property type="match status" value="1"/>
</dbReference>
<dbReference type="WBParaSite" id="Gr19_v10_g9648.t1">
    <property type="protein sequence ID" value="Gr19_v10_g9648.t1"/>
    <property type="gene ID" value="Gr19_v10_g9648"/>
</dbReference>
<dbReference type="InterPro" id="IPR043136">
    <property type="entry name" value="B30.2/SPRY_sf"/>
</dbReference>